<dbReference type="Proteomes" id="UP000297245">
    <property type="component" value="Unassembled WGS sequence"/>
</dbReference>
<name>A0A4S8LQ41_DENBC</name>
<feature type="chain" id="PRO_5020244097" evidence="1">
    <location>
        <begin position="24"/>
        <end position="113"/>
    </location>
</feature>
<gene>
    <name evidence="2" type="ORF">K435DRAFT_801153</name>
</gene>
<organism evidence="2 3">
    <name type="scientific">Dendrothele bispora (strain CBS 962.96)</name>
    <dbReference type="NCBI Taxonomy" id="1314807"/>
    <lineage>
        <taxon>Eukaryota</taxon>
        <taxon>Fungi</taxon>
        <taxon>Dikarya</taxon>
        <taxon>Basidiomycota</taxon>
        <taxon>Agaricomycotina</taxon>
        <taxon>Agaricomycetes</taxon>
        <taxon>Agaricomycetidae</taxon>
        <taxon>Agaricales</taxon>
        <taxon>Agaricales incertae sedis</taxon>
        <taxon>Dendrothele</taxon>
    </lineage>
</organism>
<accession>A0A4S8LQ41</accession>
<evidence type="ECO:0000313" key="3">
    <source>
        <dbReference type="Proteomes" id="UP000297245"/>
    </source>
</evidence>
<dbReference type="AlphaFoldDB" id="A0A4S8LQ41"/>
<dbReference type="EMBL" id="ML179303">
    <property type="protein sequence ID" value="THU91552.1"/>
    <property type="molecule type" value="Genomic_DNA"/>
</dbReference>
<feature type="signal peptide" evidence="1">
    <location>
        <begin position="1"/>
        <end position="23"/>
    </location>
</feature>
<protein>
    <submittedName>
        <fullName evidence="2">Uncharacterized protein</fullName>
    </submittedName>
</protein>
<keyword evidence="3" id="KW-1185">Reference proteome</keyword>
<keyword evidence="1" id="KW-0732">Signal</keyword>
<evidence type="ECO:0000256" key="1">
    <source>
        <dbReference type="SAM" id="SignalP"/>
    </source>
</evidence>
<proteinExistence type="predicted"/>
<sequence>MRVLSVRIITALFFAATTMTTFTLPVEKPKCRSGTAKGVATAMGVSAAPAPQPEATRTLVVGTRTIEIPSAGSNPCPDPINHPTVRAMAKKDIEDVKEWYESWYIWSVVIKLL</sequence>
<reference evidence="2 3" key="1">
    <citation type="journal article" date="2019" name="Nat. Ecol. Evol.">
        <title>Megaphylogeny resolves global patterns of mushroom evolution.</title>
        <authorList>
            <person name="Varga T."/>
            <person name="Krizsan K."/>
            <person name="Foldi C."/>
            <person name="Dima B."/>
            <person name="Sanchez-Garcia M."/>
            <person name="Sanchez-Ramirez S."/>
            <person name="Szollosi G.J."/>
            <person name="Szarkandi J.G."/>
            <person name="Papp V."/>
            <person name="Albert L."/>
            <person name="Andreopoulos W."/>
            <person name="Angelini C."/>
            <person name="Antonin V."/>
            <person name="Barry K.W."/>
            <person name="Bougher N.L."/>
            <person name="Buchanan P."/>
            <person name="Buyck B."/>
            <person name="Bense V."/>
            <person name="Catcheside P."/>
            <person name="Chovatia M."/>
            <person name="Cooper J."/>
            <person name="Damon W."/>
            <person name="Desjardin D."/>
            <person name="Finy P."/>
            <person name="Geml J."/>
            <person name="Haridas S."/>
            <person name="Hughes K."/>
            <person name="Justo A."/>
            <person name="Karasinski D."/>
            <person name="Kautmanova I."/>
            <person name="Kiss B."/>
            <person name="Kocsube S."/>
            <person name="Kotiranta H."/>
            <person name="LaButti K.M."/>
            <person name="Lechner B.E."/>
            <person name="Liimatainen K."/>
            <person name="Lipzen A."/>
            <person name="Lukacs Z."/>
            <person name="Mihaltcheva S."/>
            <person name="Morgado L.N."/>
            <person name="Niskanen T."/>
            <person name="Noordeloos M.E."/>
            <person name="Ohm R.A."/>
            <person name="Ortiz-Santana B."/>
            <person name="Ovrebo C."/>
            <person name="Racz N."/>
            <person name="Riley R."/>
            <person name="Savchenko A."/>
            <person name="Shiryaev A."/>
            <person name="Soop K."/>
            <person name="Spirin V."/>
            <person name="Szebenyi C."/>
            <person name="Tomsovsky M."/>
            <person name="Tulloss R.E."/>
            <person name="Uehling J."/>
            <person name="Grigoriev I.V."/>
            <person name="Vagvolgyi C."/>
            <person name="Papp T."/>
            <person name="Martin F.M."/>
            <person name="Miettinen O."/>
            <person name="Hibbett D.S."/>
            <person name="Nagy L.G."/>
        </authorList>
    </citation>
    <scope>NUCLEOTIDE SEQUENCE [LARGE SCALE GENOMIC DNA]</scope>
    <source>
        <strain evidence="2 3">CBS 962.96</strain>
    </source>
</reference>
<evidence type="ECO:0000313" key="2">
    <source>
        <dbReference type="EMBL" id="THU91552.1"/>
    </source>
</evidence>